<dbReference type="EMBL" id="JAAXOP010000023">
    <property type="protein sequence ID" value="NKY53984.1"/>
    <property type="molecule type" value="Genomic_DNA"/>
</dbReference>
<feature type="domain" description="IclR-ED" evidence="5">
    <location>
        <begin position="69"/>
        <end position="259"/>
    </location>
</feature>
<dbReference type="GO" id="GO:0003700">
    <property type="term" value="F:DNA-binding transcription factor activity"/>
    <property type="evidence" value="ECO:0007669"/>
    <property type="project" value="TreeGrafter"/>
</dbReference>
<dbReference type="InterPro" id="IPR050707">
    <property type="entry name" value="HTH_MetabolicPath_Reg"/>
</dbReference>
<feature type="domain" description="HTH iclR-type" evidence="4">
    <location>
        <begin position="9"/>
        <end position="68"/>
    </location>
</feature>
<evidence type="ECO:0000256" key="1">
    <source>
        <dbReference type="ARBA" id="ARBA00023015"/>
    </source>
</evidence>
<organism evidence="6 7">
    <name type="scientific">Nocardia vermiculata</name>
    <dbReference type="NCBI Taxonomy" id="257274"/>
    <lineage>
        <taxon>Bacteria</taxon>
        <taxon>Bacillati</taxon>
        <taxon>Actinomycetota</taxon>
        <taxon>Actinomycetes</taxon>
        <taxon>Mycobacteriales</taxon>
        <taxon>Nocardiaceae</taxon>
        <taxon>Nocardia</taxon>
    </lineage>
</organism>
<name>A0A846Y852_9NOCA</name>
<dbReference type="PROSITE" id="PS51077">
    <property type="entry name" value="HTH_ICLR"/>
    <property type="match status" value="1"/>
</dbReference>
<evidence type="ECO:0000256" key="2">
    <source>
        <dbReference type="ARBA" id="ARBA00023125"/>
    </source>
</evidence>
<dbReference type="AlphaFoldDB" id="A0A846Y852"/>
<evidence type="ECO:0000259" key="4">
    <source>
        <dbReference type="PROSITE" id="PS51077"/>
    </source>
</evidence>
<dbReference type="GO" id="GO:0003677">
    <property type="term" value="F:DNA binding"/>
    <property type="evidence" value="ECO:0007669"/>
    <property type="project" value="UniProtKB-KW"/>
</dbReference>
<keyword evidence="3" id="KW-0804">Transcription</keyword>
<dbReference type="InterPro" id="IPR005471">
    <property type="entry name" value="Tscrpt_reg_IclR_N"/>
</dbReference>
<dbReference type="Proteomes" id="UP000565711">
    <property type="component" value="Unassembled WGS sequence"/>
</dbReference>
<dbReference type="PROSITE" id="PS51078">
    <property type="entry name" value="ICLR_ED"/>
    <property type="match status" value="1"/>
</dbReference>
<dbReference type="PANTHER" id="PTHR30136:SF24">
    <property type="entry name" value="HTH-TYPE TRANSCRIPTIONAL REPRESSOR ALLR"/>
    <property type="match status" value="1"/>
</dbReference>
<sequence>MPKQPEPPASLLARVELVLEALELEGHLTLSRIAMVTGIPRSSAHRLLERMVKLRWLLRVGDSYELGTRMFELGSEAVRNHWFHRLAYPHLAQLQERTQLVVHLAYLDRTDVVYWEKLPGAIGIRIPTRIGGHQPAHRTALGKALLAAEGDEHLEDPAFGSMKRSTSATITDRGLLAKELARVRHDGFAQDRGEALVDIGCVATTVSAGHANTSNGHTTTAAISICGPLAQMRHELVGPLLTTAARITKSAAINPMVDP</sequence>
<evidence type="ECO:0000256" key="3">
    <source>
        <dbReference type="ARBA" id="ARBA00023163"/>
    </source>
</evidence>
<dbReference type="Gene3D" id="3.30.450.40">
    <property type="match status" value="1"/>
</dbReference>
<proteinExistence type="predicted"/>
<dbReference type="InterPro" id="IPR029016">
    <property type="entry name" value="GAF-like_dom_sf"/>
</dbReference>
<reference evidence="6 7" key="1">
    <citation type="submission" date="2020-04" db="EMBL/GenBank/DDBJ databases">
        <title>MicrobeNet Type strains.</title>
        <authorList>
            <person name="Nicholson A.C."/>
        </authorList>
    </citation>
    <scope>NUCLEOTIDE SEQUENCE [LARGE SCALE GENOMIC DNA]</scope>
    <source>
        <strain evidence="6 7">JCM 12354</strain>
    </source>
</reference>
<accession>A0A846Y852</accession>
<dbReference type="InterPro" id="IPR036388">
    <property type="entry name" value="WH-like_DNA-bd_sf"/>
</dbReference>
<dbReference type="PANTHER" id="PTHR30136">
    <property type="entry name" value="HELIX-TURN-HELIX TRANSCRIPTIONAL REGULATOR, ICLR FAMILY"/>
    <property type="match status" value="1"/>
</dbReference>
<comment type="caution">
    <text evidence="6">The sequence shown here is derived from an EMBL/GenBank/DDBJ whole genome shotgun (WGS) entry which is preliminary data.</text>
</comment>
<protein>
    <submittedName>
        <fullName evidence="6">IclR family transcriptional regulator</fullName>
    </submittedName>
</protein>
<dbReference type="SMART" id="SM00346">
    <property type="entry name" value="HTH_ICLR"/>
    <property type="match status" value="1"/>
</dbReference>
<dbReference type="Gene3D" id="1.10.10.10">
    <property type="entry name" value="Winged helix-like DNA-binding domain superfamily/Winged helix DNA-binding domain"/>
    <property type="match status" value="1"/>
</dbReference>
<dbReference type="InterPro" id="IPR036390">
    <property type="entry name" value="WH_DNA-bd_sf"/>
</dbReference>
<keyword evidence="7" id="KW-1185">Reference proteome</keyword>
<dbReference type="SUPFAM" id="SSF55781">
    <property type="entry name" value="GAF domain-like"/>
    <property type="match status" value="1"/>
</dbReference>
<dbReference type="Pfam" id="PF09339">
    <property type="entry name" value="HTH_IclR"/>
    <property type="match status" value="1"/>
</dbReference>
<evidence type="ECO:0000313" key="6">
    <source>
        <dbReference type="EMBL" id="NKY53984.1"/>
    </source>
</evidence>
<dbReference type="RefSeq" id="WP_067870941.1">
    <property type="nucleotide sequence ID" value="NZ_JAAXOP010000023.1"/>
</dbReference>
<dbReference type="Pfam" id="PF01614">
    <property type="entry name" value="IclR_C"/>
    <property type="match status" value="1"/>
</dbReference>
<evidence type="ECO:0000313" key="7">
    <source>
        <dbReference type="Proteomes" id="UP000565711"/>
    </source>
</evidence>
<keyword evidence="1" id="KW-0805">Transcription regulation</keyword>
<gene>
    <name evidence="6" type="ORF">HGA08_27700</name>
</gene>
<dbReference type="InterPro" id="IPR014757">
    <property type="entry name" value="Tscrpt_reg_IclR_C"/>
</dbReference>
<dbReference type="GO" id="GO:0045892">
    <property type="term" value="P:negative regulation of DNA-templated transcription"/>
    <property type="evidence" value="ECO:0007669"/>
    <property type="project" value="TreeGrafter"/>
</dbReference>
<dbReference type="SUPFAM" id="SSF46785">
    <property type="entry name" value="Winged helix' DNA-binding domain"/>
    <property type="match status" value="1"/>
</dbReference>
<evidence type="ECO:0000259" key="5">
    <source>
        <dbReference type="PROSITE" id="PS51078"/>
    </source>
</evidence>
<keyword evidence="2" id="KW-0238">DNA-binding</keyword>